<keyword evidence="7" id="KW-1185">Reference proteome</keyword>
<protein>
    <recommendedName>
        <fullName evidence="5">CRC domain-containing protein</fullName>
    </recommendedName>
</protein>
<dbReference type="AlphaFoldDB" id="A0A9D5C508"/>
<reference evidence="6" key="1">
    <citation type="submission" date="2021-03" db="EMBL/GenBank/DDBJ databases">
        <authorList>
            <person name="Li Z."/>
            <person name="Yang C."/>
        </authorList>
    </citation>
    <scope>NUCLEOTIDE SEQUENCE</scope>
    <source>
        <strain evidence="6">Dzin_1.0</strain>
        <tissue evidence="6">Leaf</tissue>
    </source>
</reference>
<feature type="compositionally biased region" description="Polar residues" evidence="4">
    <location>
        <begin position="740"/>
        <end position="753"/>
    </location>
</feature>
<dbReference type="SMART" id="SM01114">
    <property type="entry name" value="CXC"/>
    <property type="match status" value="2"/>
</dbReference>
<dbReference type="OrthoDB" id="6283463at2759"/>
<dbReference type="PROSITE" id="PS51634">
    <property type="entry name" value="CRC"/>
    <property type="match status" value="1"/>
</dbReference>
<comment type="similarity">
    <text evidence="2">Belongs to the lin-54 family.</text>
</comment>
<feature type="region of interest" description="Disordered" evidence="4">
    <location>
        <begin position="733"/>
        <end position="753"/>
    </location>
</feature>
<evidence type="ECO:0000256" key="4">
    <source>
        <dbReference type="SAM" id="MobiDB-lite"/>
    </source>
</evidence>
<evidence type="ECO:0000256" key="3">
    <source>
        <dbReference type="ARBA" id="ARBA00023242"/>
    </source>
</evidence>
<dbReference type="PANTHER" id="PTHR46159:SF12">
    <property type="entry name" value="PROTEIN TESMIN_TSO1-LIKE CXC 3-RELATED"/>
    <property type="match status" value="1"/>
</dbReference>
<feature type="region of interest" description="Disordered" evidence="4">
    <location>
        <begin position="628"/>
        <end position="649"/>
    </location>
</feature>
<dbReference type="InterPro" id="IPR044522">
    <property type="entry name" value="TSO1-like"/>
</dbReference>
<comment type="caution">
    <text evidence="6">The sequence shown here is derived from an EMBL/GenBank/DDBJ whole genome shotgun (WGS) entry which is preliminary data.</text>
</comment>
<evidence type="ECO:0000313" key="7">
    <source>
        <dbReference type="Proteomes" id="UP001085076"/>
    </source>
</evidence>
<dbReference type="GO" id="GO:0005634">
    <property type="term" value="C:nucleus"/>
    <property type="evidence" value="ECO:0007669"/>
    <property type="project" value="UniProtKB-SubCell"/>
</dbReference>
<dbReference type="Proteomes" id="UP001085076">
    <property type="component" value="Miscellaneous, Linkage group lg08"/>
</dbReference>
<dbReference type="Pfam" id="PF03638">
    <property type="entry name" value="TCR"/>
    <property type="match status" value="2"/>
</dbReference>
<dbReference type="PANTHER" id="PTHR46159">
    <property type="entry name" value="PROTEIN TESMIN/TSO1-LIKE CXC 2"/>
    <property type="match status" value="1"/>
</dbReference>
<evidence type="ECO:0000256" key="2">
    <source>
        <dbReference type="ARBA" id="ARBA00007267"/>
    </source>
</evidence>
<name>A0A9D5C508_9LILI</name>
<organism evidence="6 7">
    <name type="scientific">Dioscorea zingiberensis</name>
    <dbReference type="NCBI Taxonomy" id="325984"/>
    <lineage>
        <taxon>Eukaryota</taxon>
        <taxon>Viridiplantae</taxon>
        <taxon>Streptophyta</taxon>
        <taxon>Embryophyta</taxon>
        <taxon>Tracheophyta</taxon>
        <taxon>Spermatophyta</taxon>
        <taxon>Magnoliopsida</taxon>
        <taxon>Liliopsida</taxon>
        <taxon>Dioscoreales</taxon>
        <taxon>Dioscoreaceae</taxon>
        <taxon>Dioscorea</taxon>
    </lineage>
</organism>
<dbReference type="GO" id="GO:0003700">
    <property type="term" value="F:DNA-binding transcription factor activity"/>
    <property type="evidence" value="ECO:0007669"/>
    <property type="project" value="InterPro"/>
</dbReference>
<dbReference type="EMBL" id="JAGGNH010000008">
    <property type="protein sequence ID" value="KAJ0966403.1"/>
    <property type="molecule type" value="Genomic_DNA"/>
</dbReference>
<reference evidence="6" key="2">
    <citation type="journal article" date="2022" name="Hortic Res">
        <title>The genome of Dioscorea zingiberensis sheds light on the biosynthesis, origin and evolution of the medicinally important diosgenin saponins.</title>
        <authorList>
            <person name="Li Y."/>
            <person name="Tan C."/>
            <person name="Li Z."/>
            <person name="Guo J."/>
            <person name="Li S."/>
            <person name="Chen X."/>
            <person name="Wang C."/>
            <person name="Dai X."/>
            <person name="Yang H."/>
            <person name="Song W."/>
            <person name="Hou L."/>
            <person name="Xu J."/>
            <person name="Tong Z."/>
            <person name="Xu A."/>
            <person name="Yuan X."/>
            <person name="Wang W."/>
            <person name="Yang Q."/>
            <person name="Chen L."/>
            <person name="Sun Z."/>
            <person name="Wang K."/>
            <person name="Pan B."/>
            <person name="Chen J."/>
            <person name="Bao Y."/>
            <person name="Liu F."/>
            <person name="Qi X."/>
            <person name="Gang D.R."/>
            <person name="Wen J."/>
            <person name="Li J."/>
        </authorList>
    </citation>
    <scope>NUCLEOTIDE SEQUENCE</scope>
    <source>
        <strain evidence="6">Dzin_1.0</strain>
    </source>
</reference>
<accession>A0A9D5C508</accession>
<evidence type="ECO:0000256" key="1">
    <source>
        <dbReference type="ARBA" id="ARBA00004123"/>
    </source>
</evidence>
<dbReference type="InterPro" id="IPR033467">
    <property type="entry name" value="Tesmin/TSO1-like_CXC"/>
</dbReference>
<sequence>MDTPERSKVGTPTSKVEDSPVFSFINSLSPIQPVKSTHSAQAFHSLNLASISSVFTSPRVNLQREATFLVRHSVSELPKHEISCNNGDGHNSCVGTSQAVKPSVSTVTCSLNEAAVDNPDECSSSPCDLPQSVPYDCGSPNHNTTPCYIIKSELKLGLGHTPEELVEYDQDGLDKRKILFGTETEHQNEQSEAEVAEYDWESMIPNDVLIFESSAELETCEVPGERFHHDDEDAKPFTSFPSHIQKNAVDDLKKTEPDSLFVPYLHEDKNIPLIEQYEGDRELDETDHRPQVFSENCENQAVANNRNHEMGHGSTSGISTACKVESQQQRGVRRRCLNFEVPGVPKMSLQNVSTACNSNGPYPSSDSDRQPVPFKVGNPLSCMLPGIGLHLNSLATSSKDRFISQETLVSGQRLLSLPSSSPFPPTGQEPQNKPLSFEKDLVNGSGIHNLKIMPNDVSKESALISGKDLHQSSSPKKKRRKVEVDAESEGCKRCNCKKSKCLKLYCECFAAGVFCAEPCSCQGCFNKPIHQETVLNTRKQIESRNPLAFAPKVIRPCELVQEIGDEANKTPASARHKRGCNCKKSSCLKKYCECYQGGVGCSVSCRCEGCKNAFGRKDGILLIEDEEFEQEEEQKDASQNVNDGLDEGEQIADPKQDEHQYAESVLHSRPFQVIRPSIDVSILSTSKTPRSSTFTSGNSACFNSSTTLRKFEIPLSHCKLGKHVSVDSEEETPAILRGSVSPSNSVKTTSPNQKRVSPPQFVEIVIKWSIFIEINTILHLFHAVVLTPRTNCQMAWYLKVLYFSVNFVRISVHGDGNHVDGSSYFGLQQLEVLFGCVMVSDYCDHCTMLGQCGILGHPNVSMPYLNVMWNIWLSALPSNCPKTTTLGSMSLCNALP</sequence>
<evidence type="ECO:0000313" key="6">
    <source>
        <dbReference type="EMBL" id="KAJ0966403.1"/>
    </source>
</evidence>
<proteinExistence type="inferred from homology"/>
<gene>
    <name evidence="6" type="ORF">J5N97_027541</name>
</gene>
<comment type="subcellular location">
    <subcellularLocation>
        <location evidence="1">Nucleus</location>
    </subcellularLocation>
</comment>
<dbReference type="InterPro" id="IPR005172">
    <property type="entry name" value="CRC"/>
</dbReference>
<evidence type="ECO:0000259" key="5">
    <source>
        <dbReference type="PROSITE" id="PS51634"/>
    </source>
</evidence>
<feature type="domain" description="CRC" evidence="5">
    <location>
        <begin position="490"/>
        <end position="615"/>
    </location>
</feature>
<keyword evidence="3" id="KW-0539">Nucleus</keyword>